<dbReference type="Proteomes" id="UP001068021">
    <property type="component" value="Unassembled WGS sequence"/>
</dbReference>
<dbReference type="Pfam" id="PF05239">
    <property type="entry name" value="PRC"/>
    <property type="match status" value="1"/>
</dbReference>
<dbReference type="RefSeq" id="WP_052375824.1">
    <property type="nucleotide sequence ID" value="NZ_JAPVER010000020.1"/>
</dbReference>
<evidence type="ECO:0000313" key="4">
    <source>
        <dbReference type="Proteomes" id="UP001068021"/>
    </source>
</evidence>
<dbReference type="AlphaFoldDB" id="A0A9E4ZXY3"/>
<keyword evidence="4" id="KW-1185">Reference proteome</keyword>
<dbReference type="EMBL" id="JAPVES010000024">
    <property type="protein sequence ID" value="MCZ3371096.1"/>
    <property type="molecule type" value="Genomic_DNA"/>
</dbReference>
<evidence type="ECO:0000313" key="2">
    <source>
        <dbReference type="EMBL" id="MCZ3365633.1"/>
    </source>
</evidence>
<evidence type="ECO:0000313" key="3">
    <source>
        <dbReference type="EMBL" id="MCZ3371096.1"/>
    </source>
</evidence>
<dbReference type="Proteomes" id="UP001074446">
    <property type="component" value="Unassembled WGS sequence"/>
</dbReference>
<protein>
    <submittedName>
        <fullName evidence="2">PRC-barrel domain-containing protein</fullName>
    </submittedName>
</protein>
<accession>A0A9E4ZXY3</accession>
<name>A0A9E4ZXY3_9EURY</name>
<dbReference type="Gene3D" id="2.30.30.240">
    <property type="entry name" value="PRC-barrel domain"/>
    <property type="match status" value="1"/>
</dbReference>
<dbReference type="EMBL" id="JAPVER010000020">
    <property type="protein sequence ID" value="MCZ3365633.1"/>
    <property type="molecule type" value="Genomic_DNA"/>
</dbReference>
<dbReference type="SUPFAM" id="SSF50346">
    <property type="entry name" value="PRC-barrel domain"/>
    <property type="match status" value="1"/>
</dbReference>
<reference evidence="2" key="1">
    <citation type="submission" date="2022-12" db="EMBL/GenBank/DDBJ databases">
        <title>Reclassification of two methanogenic archaea species isolated from the Kolyma lowland permafrost.</title>
        <authorList>
            <person name="Trubitsyn V.E."/>
            <person name="Rivkina E.M."/>
            <person name="Shcherbakova V.A."/>
        </authorList>
    </citation>
    <scope>NUCLEOTIDE SEQUENCE</scope>
    <source>
        <strain evidence="2">M2</strain>
        <strain evidence="3">MK4</strain>
    </source>
</reference>
<evidence type="ECO:0000259" key="1">
    <source>
        <dbReference type="Pfam" id="PF05239"/>
    </source>
</evidence>
<proteinExistence type="predicted"/>
<comment type="caution">
    <text evidence="2">The sequence shown here is derived from an EMBL/GenBank/DDBJ whole genome shotgun (WGS) entry which is preliminary data.</text>
</comment>
<organism evidence="2 4">
    <name type="scientific">Methanobacterium veterum</name>
    <dbReference type="NCBI Taxonomy" id="408577"/>
    <lineage>
        <taxon>Archaea</taxon>
        <taxon>Methanobacteriati</taxon>
        <taxon>Methanobacteriota</taxon>
        <taxon>Methanomada group</taxon>
        <taxon>Methanobacteria</taxon>
        <taxon>Methanobacteriales</taxon>
        <taxon>Methanobacteriaceae</taxon>
        <taxon>Methanobacterium</taxon>
    </lineage>
</organism>
<feature type="domain" description="PRC-barrel" evidence="1">
    <location>
        <begin position="3"/>
        <end position="61"/>
    </location>
</feature>
<dbReference type="InterPro" id="IPR011033">
    <property type="entry name" value="PRC_barrel-like_sf"/>
</dbReference>
<gene>
    <name evidence="3" type="ORF">O3H35_00440</name>
    <name evidence="2" type="ORF">O3H54_07030</name>
</gene>
<dbReference type="InterPro" id="IPR027275">
    <property type="entry name" value="PRC-brl_dom"/>
</dbReference>
<sequence length="175" mass="20365">MNAKKLKGMKVLDKNSIEIGKVSDLRINLDEFKIENILVLTGGFFSKKYFTVNLEDLGEIDNYIHLKCSKGDIDYDADLELRNSKYGRYFFKDFRDIYVGSADAIPIGQVKDLYINFDNNLTFKVVVEATRVRGRYKNDYFAIYPGDIDDIREFITLNLTKDEIKQKIAEFKIKD</sequence>